<dbReference type="InterPro" id="IPR004380">
    <property type="entry name" value="Asp_race"/>
</dbReference>
<accession>A0AA95EWU5</accession>
<dbReference type="EC" id="5.1.1.-" evidence="3"/>
<reference evidence="3" key="1">
    <citation type="submission" date="2023-03" db="EMBL/GenBank/DDBJ databases">
        <title>Andean soil-derived lignocellulolytic bacterial consortium as a source of novel taxa and putative plastic-active enzymes.</title>
        <authorList>
            <person name="Diaz-Garcia L."/>
            <person name="Chuvochina M."/>
            <person name="Feuerriegel G."/>
            <person name="Bunk B."/>
            <person name="Sproer C."/>
            <person name="Streit W.R."/>
            <person name="Rodriguez L.M."/>
            <person name="Overmann J."/>
            <person name="Jimenez D.J."/>
        </authorList>
    </citation>
    <scope>NUCLEOTIDE SEQUENCE</scope>
    <source>
        <strain evidence="3">MAG 2441</strain>
    </source>
</reference>
<dbReference type="Proteomes" id="UP001178662">
    <property type="component" value="Chromosome"/>
</dbReference>
<comment type="similarity">
    <text evidence="1">Belongs to the aspartate/glutamate racemases family.</text>
</comment>
<dbReference type="Gene3D" id="3.40.50.1860">
    <property type="match status" value="2"/>
</dbReference>
<protein>
    <submittedName>
        <fullName evidence="3">Amino acid racemase</fullName>
        <ecNumber evidence="3">5.1.1.-</ecNumber>
    </submittedName>
</protein>
<name>A0AA95EWU5_9BACL</name>
<evidence type="ECO:0000313" key="3">
    <source>
        <dbReference type="EMBL" id="WEK54334.1"/>
    </source>
</evidence>
<keyword evidence="4" id="KW-1185">Reference proteome</keyword>
<dbReference type="EMBL" id="CP119317">
    <property type="protein sequence ID" value="WEK54334.1"/>
    <property type="molecule type" value="Genomic_DNA"/>
</dbReference>
<dbReference type="PANTHER" id="PTHR21198:SF7">
    <property type="entry name" value="ASPARTATE-GLUTAMATE RACEMASE FAMILY"/>
    <property type="match status" value="1"/>
</dbReference>
<keyword evidence="2 3" id="KW-0413">Isomerase</keyword>
<proteinExistence type="inferred from homology"/>
<dbReference type="AlphaFoldDB" id="A0AA95EWU5"/>
<evidence type="ECO:0000256" key="1">
    <source>
        <dbReference type="ARBA" id="ARBA00007847"/>
    </source>
</evidence>
<dbReference type="InterPro" id="IPR015942">
    <property type="entry name" value="Asp/Glu/hydantoin_racemase"/>
</dbReference>
<evidence type="ECO:0000313" key="4">
    <source>
        <dbReference type="Proteomes" id="UP001178662"/>
    </source>
</evidence>
<dbReference type="SUPFAM" id="SSF53681">
    <property type="entry name" value="Aspartate/glutamate racemase"/>
    <property type="match status" value="2"/>
</dbReference>
<organism evidence="3 4">
    <name type="scientific">Candidatus Cohnella colombiensis</name>
    <dbReference type="NCBI Taxonomy" id="3121368"/>
    <lineage>
        <taxon>Bacteria</taxon>
        <taxon>Bacillati</taxon>
        <taxon>Bacillota</taxon>
        <taxon>Bacilli</taxon>
        <taxon>Bacillales</taxon>
        <taxon>Paenibacillaceae</taxon>
        <taxon>Cohnella</taxon>
    </lineage>
</organism>
<sequence length="239" mass="26984">MMEQKRLGIIGGMGSKATAVFMDMLVEHTEAKRDQDHLDMVILNHASLPDRTEVIRSNEGERFLNEVEKDIRLLEYAQVANIAIPCNTSHFFHAQMQAMTNIPIIHIVEETFKEICTRLEPGSRVGVLATNGTMQSGIYRDACVKYGMEYYSLSDDLQQRVMDIIYLDVKRDNNVSPQKLEALINELVDLAHCQCIIIACTELSCISIGDKTRPFCVDAMDVLVKRSIELSGKRSVGWD</sequence>
<gene>
    <name evidence="3" type="ORF">P0Y55_17645</name>
</gene>
<dbReference type="PANTHER" id="PTHR21198">
    <property type="entry name" value="GLUTAMATE RACEMASE"/>
    <property type="match status" value="1"/>
</dbReference>
<dbReference type="InterPro" id="IPR001920">
    <property type="entry name" value="Asp/Glu_race"/>
</dbReference>
<dbReference type="GO" id="GO:0047661">
    <property type="term" value="F:amino-acid racemase activity"/>
    <property type="evidence" value="ECO:0007669"/>
    <property type="project" value="InterPro"/>
</dbReference>
<dbReference type="NCBIfam" id="TIGR00035">
    <property type="entry name" value="asp_race"/>
    <property type="match status" value="1"/>
</dbReference>
<evidence type="ECO:0000256" key="2">
    <source>
        <dbReference type="ARBA" id="ARBA00023235"/>
    </source>
</evidence>
<dbReference type="Pfam" id="PF01177">
    <property type="entry name" value="Asp_Glu_race"/>
    <property type="match status" value="1"/>
</dbReference>